<organism evidence="2 3">
    <name type="scientific">Dictyobacter aurantiacus</name>
    <dbReference type="NCBI Taxonomy" id="1936993"/>
    <lineage>
        <taxon>Bacteria</taxon>
        <taxon>Bacillati</taxon>
        <taxon>Chloroflexota</taxon>
        <taxon>Ktedonobacteria</taxon>
        <taxon>Ktedonobacterales</taxon>
        <taxon>Dictyobacteraceae</taxon>
        <taxon>Dictyobacter</taxon>
    </lineage>
</organism>
<keyword evidence="1" id="KW-0472">Membrane</keyword>
<sequence length="223" mass="24863">MMSNMFNQAENKNPVIKSLLISLVMNVGVPLLILYLLTKYTGLSELMALIIASLVPIVTGIVELVHNRRLDLVAVLFLLGVLTNIIAIFLGGDARILIIRESFYTGALGLFCFVSLLLMPRPLMFYVGRQMMVGNDPVRISTYNAGWQQPRVRAVHRLITTVWGCALLGEFIVRVIIALTLPLFVAYGLGTTIFVLTMTSTFAWTFAYIRRVRRGGELVPQQS</sequence>
<name>A0A401ZNW3_9CHLR</name>
<evidence type="ECO:0000313" key="3">
    <source>
        <dbReference type="Proteomes" id="UP000287224"/>
    </source>
</evidence>
<feature type="transmembrane region" description="Helical" evidence="1">
    <location>
        <begin position="72"/>
        <end position="90"/>
    </location>
</feature>
<dbReference type="OrthoDB" id="160350at2"/>
<keyword evidence="1" id="KW-1133">Transmembrane helix</keyword>
<dbReference type="AlphaFoldDB" id="A0A401ZNW3"/>
<dbReference type="Proteomes" id="UP000287224">
    <property type="component" value="Unassembled WGS sequence"/>
</dbReference>
<feature type="transmembrane region" description="Helical" evidence="1">
    <location>
        <begin position="46"/>
        <end position="65"/>
    </location>
</feature>
<comment type="caution">
    <text evidence="2">The sequence shown here is derived from an EMBL/GenBank/DDBJ whole genome shotgun (WGS) entry which is preliminary data.</text>
</comment>
<protein>
    <submittedName>
        <fullName evidence="2">Uncharacterized protein</fullName>
    </submittedName>
</protein>
<evidence type="ECO:0000313" key="2">
    <source>
        <dbReference type="EMBL" id="GCE08484.1"/>
    </source>
</evidence>
<accession>A0A401ZNW3</accession>
<keyword evidence="1" id="KW-0812">Transmembrane</keyword>
<feature type="transmembrane region" description="Helical" evidence="1">
    <location>
        <begin position="20"/>
        <end position="40"/>
    </location>
</feature>
<feature type="transmembrane region" description="Helical" evidence="1">
    <location>
        <begin position="185"/>
        <end position="209"/>
    </location>
</feature>
<reference evidence="3" key="1">
    <citation type="submission" date="2018-12" db="EMBL/GenBank/DDBJ databases">
        <title>Tengunoibacter tsumagoiensis gen. nov., sp. nov., Dictyobacter kobayashii sp. nov., D. alpinus sp. nov., and D. joshuensis sp. nov. and description of Dictyobacteraceae fam. nov. within the order Ktedonobacterales isolated from Tengu-no-mugimeshi.</title>
        <authorList>
            <person name="Wang C.M."/>
            <person name="Zheng Y."/>
            <person name="Sakai Y."/>
            <person name="Toyoda A."/>
            <person name="Minakuchi Y."/>
            <person name="Abe K."/>
            <person name="Yokota A."/>
            <person name="Yabe S."/>
        </authorList>
    </citation>
    <scope>NUCLEOTIDE SEQUENCE [LARGE SCALE GENOMIC DNA]</scope>
    <source>
        <strain evidence="3">S-27</strain>
    </source>
</reference>
<feature type="transmembrane region" description="Helical" evidence="1">
    <location>
        <begin position="102"/>
        <end position="119"/>
    </location>
</feature>
<dbReference type="NCBIfam" id="NF041646">
    <property type="entry name" value="VC0807_fam"/>
    <property type="match status" value="1"/>
</dbReference>
<dbReference type="EMBL" id="BIFQ01000002">
    <property type="protein sequence ID" value="GCE08484.1"/>
    <property type="molecule type" value="Genomic_DNA"/>
</dbReference>
<gene>
    <name evidence="2" type="ORF">KDAU_58130</name>
</gene>
<dbReference type="RefSeq" id="WP_126601017.1">
    <property type="nucleotide sequence ID" value="NZ_BIFQ01000002.1"/>
</dbReference>
<proteinExistence type="predicted"/>
<feature type="transmembrane region" description="Helical" evidence="1">
    <location>
        <begin position="158"/>
        <end position="179"/>
    </location>
</feature>
<evidence type="ECO:0000256" key="1">
    <source>
        <dbReference type="SAM" id="Phobius"/>
    </source>
</evidence>
<keyword evidence="3" id="KW-1185">Reference proteome</keyword>